<dbReference type="InterPro" id="IPR006553">
    <property type="entry name" value="Leu-rich_rpt_Cys-con_subtyp"/>
</dbReference>
<evidence type="ECO:0000256" key="1">
    <source>
        <dbReference type="ARBA" id="ARBA00022786"/>
    </source>
</evidence>
<dbReference type="InterPro" id="IPR001810">
    <property type="entry name" value="F-box_dom"/>
</dbReference>
<evidence type="ECO:0000259" key="2">
    <source>
        <dbReference type="PROSITE" id="PS50181"/>
    </source>
</evidence>
<feature type="domain" description="F-box" evidence="2">
    <location>
        <begin position="41"/>
        <end position="87"/>
    </location>
</feature>
<dbReference type="SUPFAM" id="SSF52047">
    <property type="entry name" value="RNI-like"/>
    <property type="match status" value="1"/>
</dbReference>
<reference evidence="3 4" key="1">
    <citation type="journal article" date="2018" name="Sci. Rep.">
        <title>Comparative analysis of the Pocillopora damicornis genome highlights role of immune system in coral evolution.</title>
        <authorList>
            <person name="Cunning R."/>
            <person name="Bay R.A."/>
            <person name="Gillette P."/>
            <person name="Baker A.C."/>
            <person name="Traylor-Knowles N."/>
        </authorList>
    </citation>
    <scope>NUCLEOTIDE SEQUENCE [LARGE SCALE GENOMIC DNA]</scope>
    <source>
        <strain evidence="3">RSMAS</strain>
        <tissue evidence="3">Whole animal</tissue>
    </source>
</reference>
<dbReference type="Gene3D" id="3.80.10.10">
    <property type="entry name" value="Ribonuclease Inhibitor"/>
    <property type="match status" value="2"/>
</dbReference>
<dbReference type="PROSITE" id="PS50181">
    <property type="entry name" value="FBOX"/>
    <property type="match status" value="1"/>
</dbReference>
<organism evidence="3 4">
    <name type="scientific">Pocillopora damicornis</name>
    <name type="common">Cauliflower coral</name>
    <name type="synonym">Millepora damicornis</name>
    <dbReference type="NCBI Taxonomy" id="46731"/>
    <lineage>
        <taxon>Eukaryota</taxon>
        <taxon>Metazoa</taxon>
        <taxon>Cnidaria</taxon>
        <taxon>Anthozoa</taxon>
        <taxon>Hexacorallia</taxon>
        <taxon>Scleractinia</taxon>
        <taxon>Astrocoeniina</taxon>
        <taxon>Pocilloporidae</taxon>
        <taxon>Pocillopora</taxon>
    </lineage>
</organism>
<proteinExistence type="predicted"/>
<name>A0A3M6TWA4_POCDA</name>
<dbReference type="InterPro" id="IPR057207">
    <property type="entry name" value="FBXL15_LRR"/>
</dbReference>
<dbReference type="EMBL" id="RCHS01002817">
    <property type="protein sequence ID" value="RMX45539.1"/>
    <property type="molecule type" value="Genomic_DNA"/>
</dbReference>
<keyword evidence="4" id="KW-1185">Reference proteome</keyword>
<comment type="caution">
    <text evidence="3">The sequence shown here is derived from an EMBL/GenBank/DDBJ whole genome shotgun (WGS) entry which is preliminary data.</text>
</comment>
<dbReference type="InterPro" id="IPR050648">
    <property type="entry name" value="F-box_LRR-repeat"/>
</dbReference>
<dbReference type="OrthoDB" id="423607at2759"/>
<dbReference type="GO" id="GO:0005737">
    <property type="term" value="C:cytoplasm"/>
    <property type="evidence" value="ECO:0007669"/>
    <property type="project" value="TreeGrafter"/>
</dbReference>
<dbReference type="SMART" id="SM00256">
    <property type="entry name" value="FBOX"/>
    <property type="match status" value="1"/>
</dbReference>
<dbReference type="PANTHER" id="PTHR13382">
    <property type="entry name" value="MITOCHONDRIAL ATP SYNTHASE COUPLING FACTOR B"/>
    <property type="match status" value="1"/>
</dbReference>
<dbReference type="AlphaFoldDB" id="A0A3M6TWA4"/>
<dbReference type="SMART" id="SM00367">
    <property type="entry name" value="LRR_CC"/>
    <property type="match status" value="6"/>
</dbReference>
<keyword evidence="1" id="KW-0833">Ubl conjugation pathway</keyword>
<protein>
    <recommendedName>
        <fullName evidence="2">F-box domain-containing protein</fullName>
    </recommendedName>
</protein>
<dbReference type="InterPro" id="IPR032675">
    <property type="entry name" value="LRR_dom_sf"/>
</dbReference>
<sequence length="365" mass="41201">MGSALSYHSRSRNITIIQNKTSQEQRSLPVVVALSDTENNTGKYPHLSDALLLKIFSHFTIEDLMRMSCVCQQWRRVSLDPSLWQSIDLSSCAHPRIRDRTVICLVSRVTSSAITYIDLSGPGCLRLTNVSLFHIARQCHKLRKLYICNRNRITSTGIEMIARHCPYLEVLGMSKCPLILSRGLGFVLHRSKLLRELDISGCLWVTNAVLVEIGQLCVCLVYLSIEGCKKVTDYGIVSLANSCTTLKHINLRNTKRISNAGMEQFLTKLPNLEGLEIGLVRKGRGTAAMLNLVATHCKNLTFFDYQECLPTPVDDVLCQIAEQCQRLRFMGVRYQYQTLSNNLILSLTKLCPSLVRIDASLRFYI</sequence>
<dbReference type="PANTHER" id="PTHR13382:SF69">
    <property type="entry name" value="FI18408P1"/>
    <property type="match status" value="1"/>
</dbReference>
<evidence type="ECO:0000313" key="3">
    <source>
        <dbReference type="EMBL" id="RMX45539.1"/>
    </source>
</evidence>
<evidence type="ECO:0000313" key="4">
    <source>
        <dbReference type="Proteomes" id="UP000275408"/>
    </source>
</evidence>
<dbReference type="Proteomes" id="UP000275408">
    <property type="component" value="Unassembled WGS sequence"/>
</dbReference>
<dbReference type="OMA" id="DTIVRHM"/>
<dbReference type="Pfam" id="PF12937">
    <property type="entry name" value="F-box-like"/>
    <property type="match status" value="1"/>
</dbReference>
<gene>
    <name evidence="3" type="ORF">pdam_00008461</name>
</gene>
<accession>A0A3M6TWA4</accession>
<dbReference type="Pfam" id="PF25372">
    <property type="entry name" value="DUF7885"/>
    <property type="match status" value="1"/>
</dbReference>